<evidence type="ECO:0000256" key="8">
    <source>
        <dbReference type="ARBA" id="ARBA00024032"/>
    </source>
</evidence>
<reference evidence="11" key="1">
    <citation type="submission" date="2019-11" db="EMBL/GenBank/DDBJ databases">
        <authorList>
            <person name="Liu Y."/>
            <person name="Hou J."/>
            <person name="Li T.-Q."/>
            <person name="Guan C.-H."/>
            <person name="Wu X."/>
            <person name="Wu H.-Z."/>
            <person name="Ling F."/>
            <person name="Zhang R."/>
            <person name="Shi X.-G."/>
            <person name="Ren J.-P."/>
            <person name="Chen E.-F."/>
            <person name="Sun J.-M."/>
        </authorList>
    </citation>
    <scope>NUCLEOTIDE SEQUENCE</scope>
    <source>
        <strain evidence="11">Adult_tree_wgs_1</strain>
        <tissue evidence="11">Leaves</tissue>
    </source>
</reference>
<dbReference type="Pfam" id="PF05207">
    <property type="entry name" value="Zn_ribbon_CSL"/>
    <property type="match status" value="1"/>
</dbReference>
<evidence type="ECO:0000256" key="9">
    <source>
        <dbReference type="SAM" id="Phobius"/>
    </source>
</evidence>
<dbReference type="Gene3D" id="3.10.660.10">
    <property type="entry name" value="DPH Zinc finger"/>
    <property type="match status" value="1"/>
</dbReference>
<dbReference type="PANTHER" id="PTHR46285:SF13">
    <property type="entry name" value="OS02G0167775 PROTEIN"/>
    <property type="match status" value="1"/>
</dbReference>
<dbReference type="InterPro" id="IPR006904">
    <property type="entry name" value="DUF716"/>
</dbReference>
<evidence type="ECO:0000256" key="4">
    <source>
        <dbReference type="ARBA" id="ARBA00022723"/>
    </source>
</evidence>
<comment type="subcellular location">
    <subcellularLocation>
        <location evidence="1">Membrane</location>
        <topology evidence="1">Multi-pass membrane protein</topology>
    </subcellularLocation>
</comment>
<organism evidence="11 12">
    <name type="scientific">Rhododendron simsii</name>
    <name type="common">Sims's rhododendron</name>
    <dbReference type="NCBI Taxonomy" id="118357"/>
    <lineage>
        <taxon>Eukaryota</taxon>
        <taxon>Viridiplantae</taxon>
        <taxon>Streptophyta</taxon>
        <taxon>Embryophyta</taxon>
        <taxon>Tracheophyta</taxon>
        <taxon>Spermatophyta</taxon>
        <taxon>Magnoliopsida</taxon>
        <taxon>eudicotyledons</taxon>
        <taxon>Gunneridae</taxon>
        <taxon>Pentapetalae</taxon>
        <taxon>asterids</taxon>
        <taxon>Ericales</taxon>
        <taxon>Ericaceae</taxon>
        <taxon>Ericoideae</taxon>
        <taxon>Rhodoreae</taxon>
        <taxon>Rhododendron</taxon>
    </lineage>
</organism>
<evidence type="ECO:0000256" key="5">
    <source>
        <dbReference type="ARBA" id="ARBA00022989"/>
    </source>
</evidence>
<dbReference type="InterPro" id="IPR007872">
    <property type="entry name" value="DPH_MB_dom"/>
</dbReference>
<evidence type="ECO:0000256" key="1">
    <source>
        <dbReference type="ARBA" id="ARBA00004141"/>
    </source>
</evidence>
<dbReference type="Proteomes" id="UP000626092">
    <property type="component" value="Unassembled WGS sequence"/>
</dbReference>
<dbReference type="FunFam" id="3.10.660.10:FF:000001">
    <property type="entry name" value="Diphthamide biosynthesis 3"/>
    <property type="match status" value="1"/>
</dbReference>
<feature type="transmembrane region" description="Helical" evidence="9">
    <location>
        <begin position="117"/>
        <end position="139"/>
    </location>
</feature>
<evidence type="ECO:0000256" key="6">
    <source>
        <dbReference type="ARBA" id="ARBA00023004"/>
    </source>
</evidence>
<keyword evidence="3 9" id="KW-0812">Transmembrane</keyword>
<dbReference type="GO" id="GO:0016020">
    <property type="term" value="C:membrane"/>
    <property type="evidence" value="ECO:0007669"/>
    <property type="project" value="UniProtKB-SubCell"/>
</dbReference>
<dbReference type="GO" id="GO:0046872">
    <property type="term" value="F:metal ion binding"/>
    <property type="evidence" value="ECO:0007669"/>
    <property type="project" value="UniProtKB-KW"/>
</dbReference>
<dbReference type="InterPro" id="IPR036671">
    <property type="entry name" value="DPH_MB_sf"/>
</dbReference>
<comment type="caution">
    <text evidence="11">The sequence shown here is derived from an EMBL/GenBank/DDBJ whole genome shotgun (WGS) entry which is preliminary data.</text>
</comment>
<comment type="similarity">
    <text evidence="2">Belongs to the TMEM45 family.</text>
</comment>
<evidence type="ECO:0000256" key="3">
    <source>
        <dbReference type="ARBA" id="ARBA00022692"/>
    </source>
</evidence>
<comment type="similarity">
    <text evidence="8">Belongs to the DPH3 family.</text>
</comment>
<keyword evidence="4" id="KW-0479">Metal-binding</keyword>
<feature type="domain" description="DPH-type MB" evidence="10">
    <location>
        <begin position="2"/>
        <end position="58"/>
    </location>
</feature>
<keyword evidence="12" id="KW-1185">Reference proteome</keyword>
<feature type="transmembrane region" description="Helical" evidence="9">
    <location>
        <begin position="297"/>
        <end position="314"/>
    </location>
</feature>
<evidence type="ECO:0000313" key="12">
    <source>
        <dbReference type="Proteomes" id="UP000626092"/>
    </source>
</evidence>
<keyword evidence="7 9" id="KW-0472">Membrane</keyword>
<sequence>MSYDDVEIEDMEWNEELQAFTYPCPCGDLFQITKDDLKLGEEIARCPSCSLYITVIYNLEDFLGDSSKQKNLEPPKQQPIAFRFGSEGLANAGGVLALNLETGSCLRGTFNASLRKIVVVVDVLYLSISSNSVMDYPYLHFSFKLDNFEHATMFLHLAIFSGFTLCAELTHSSGTTSGVSGVLASSVFGQELFLLHYHSADHVGLEGHYHWLLQVIVLVSLISSLSSTSFPSSFPAALCLGISVVFQGCWFLNMGFMLWIPKFVPRGCVADYENMHGAVTCLTHEAGSRAMALANMQFGWILAGIMILASCISLKQAMHFRPRGESAVYEQLHSTGANISVAITGFKQPSA</sequence>
<evidence type="ECO:0000256" key="7">
    <source>
        <dbReference type="ARBA" id="ARBA00023136"/>
    </source>
</evidence>
<gene>
    <name evidence="11" type="ORF">RHSIM_Rhsim11G0170800</name>
</gene>
<keyword evidence="5 9" id="KW-1133">Transmembrane helix</keyword>
<name>A0A834G986_RHOSS</name>
<evidence type="ECO:0000313" key="11">
    <source>
        <dbReference type="EMBL" id="KAF7128071.1"/>
    </source>
</evidence>
<dbReference type="AlphaFoldDB" id="A0A834G986"/>
<dbReference type="PROSITE" id="PS51074">
    <property type="entry name" value="DPH_MB"/>
    <property type="match status" value="1"/>
</dbReference>
<proteinExistence type="inferred from homology"/>
<feature type="transmembrane region" description="Helical" evidence="9">
    <location>
        <begin position="237"/>
        <end position="260"/>
    </location>
</feature>
<evidence type="ECO:0000256" key="2">
    <source>
        <dbReference type="ARBA" id="ARBA00006948"/>
    </source>
</evidence>
<dbReference type="PANTHER" id="PTHR46285">
    <property type="entry name" value="PROTEINASE INHIBITOR I4, SERPIN (DUF716)-RELATED"/>
    <property type="match status" value="1"/>
</dbReference>
<dbReference type="OrthoDB" id="551896at2759"/>
<dbReference type="SUPFAM" id="SSF144217">
    <property type="entry name" value="CSL zinc finger"/>
    <property type="match status" value="1"/>
</dbReference>
<keyword evidence="6" id="KW-0408">Iron</keyword>
<dbReference type="Pfam" id="PF04819">
    <property type="entry name" value="DUF716"/>
    <property type="match status" value="1"/>
</dbReference>
<feature type="transmembrane region" description="Helical" evidence="9">
    <location>
        <begin position="209"/>
        <end position="230"/>
    </location>
</feature>
<protein>
    <recommendedName>
        <fullName evidence="10">DPH-type MB domain-containing protein</fullName>
    </recommendedName>
</protein>
<dbReference type="EMBL" id="WJXA01000011">
    <property type="protein sequence ID" value="KAF7128071.1"/>
    <property type="molecule type" value="Genomic_DNA"/>
</dbReference>
<evidence type="ECO:0000259" key="10">
    <source>
        <dbReference type="PROSITE" id="PS51074"/>
    </source>
</evidence>
<accession>A0A834G986</accession>